<keyword evidence="2" id="KW-1185">Reference proteome</keyword>
<comment type="caution">
    <text evidence="1">The sequence shown here is derived from an EMBL/GenBank/DDBJ whole genome shotgun (WGS) entry which is preliminary data.</text>
</comment>
<gene>
    <name evidence="1" type="ORF">ORJ04_03705</name>
</gene>
<dbReference type="Pfam" id="PF06934">
    <property type="entry name" value="CTI"/>
    <property type="match status" value="1"/>
</dbReference>
<dbReference type="RefSeq" id="WP_305973920.1">
    <property type="nucleotide sequence ID" value="NZ_JAPJDZ010000005.1"/>
</dbReference>
<reference evidence="1 2" key="1">
    <citation type="submission" date="2022-11" db="EMBL/GenBank/DDBJ databases">
        <title>Viruses from the air-sea interface of a natural surface slick.</title>
        <authorList>
            <person name="Rahlff J."/>
            <person name="Holmfeldt K."/>
        </authorList>
    </citation>
    <scope>NUCLEOTIDE SEQUENCE [LARGE SCALE GENOMIC DNA]</scope>
    <source>
        <strain evidence="1 2">SMS4</strain>
    </source>
</reference>
<organism evidence="1 2">
    <name type="scientific">Rheinheimera baltica</name>
    <dbReference type="NCBI Taxonomy" id="67576"/>
    <lineage>
        <taxon>Bacteria</taxon>
        <taxon>Pseudomonadati</taxon>
        <taxon>Pseudomonadota</taxon>
        <taxon>Gammaproteobacteria</taxon>
        <taxon>Chromatiales</taxon>
        <taxon>Chromatiaceae</taxon>
        <taxon>Rheinheimera</taxon>
    </lineage>
</organism>
<protein>
    <submittedName>
        <fullName evidence="1">Fatty acid cis/trans isomerase</fullName>
    </submittedName>
</protein>
<sequence length="793" mass="90212">MPFSIHKWKKYLLFFIVVCVGCATLSRLDLDQQYGHATASNRSGISAEYQQAERYQQHIKPIIDRRCVVCHACYDSPCQLNMTSTAGIERGAHKEKVYDGARLLAATPNRLFTDALGTKAWRERGFFPVLNERQQSKQANTQGAVLAQLLKLKQQHPLPMGDILPKSFDFGLDREQSCPTIEEFDNYAKSQPYAGMPYGLPGLSTAEHDLLVDWLKQGAAMPDAPALADNELEEVAKLEQWLNADNLKMQLSARYIYEHLFTSHLYFSVLHAKDQTPQFYNLVRSTTPPGKPLALIASRRPFDDPGVSRVYYRLQPVHASIVNKTHQPYDINADLLAKWQQWFVDADYQVQTLPGYEPEVAANPLTAFVQLPVNARYRFMLERAENTIMGYIKGPVCRGQVALNVINDHFWVYFVTPELASSADIEAFYLSQRDNLRLPAEKESTALALSWAAFAKRQGSYVRARSAFLNRAFKDGRHLTLDGIWDGDGNNDNASLTVFRHFDNATVVKGLQGQNPKTAWVIDYALLERIHYLLVAGFDVYGNYGHQLMTRLYMDFLRMEGESNFLAFLPADVRRQEFNSWYQKAGVELTAFIRDDINSFAQPSGLSFSSDNPKAELYQLLQQHLAKLQPQRYQLDNSSLGSNSQALLAQLNNLTGKAASILPEMTMIMVEPADGKQAELFSLLRNSAHYNVNSLFAEDDNRNPAQDNMTLVYGLLGSYPNAFWRVKEADLAKWVAQVQQLQTEQDYRTLLDNIGVRRTAPDFWAFSDKLNQQFMRQHPVDSGWLDYNRLENR</sequence>
<name>A0ABT9HV92_9GAMM</name>
<dbReference type="InterPro" id="IPR010706">
    <property type="entry name" value="Fatty_acid_cis-trans_isomerase"/>
</dbReference>
<accession>A0ABT9HV92</accession>
<dbReference type="Proteomes" id="UP001231109">
    <property type="component" value="Unassembled WGS sequence"/>
</dbReference>
<dbReference type="GO" id="GO:0016853">
    <property type="term" value="F:isomerase activity"/>
    <property type="evidence" value="ECO:0007669"/>
    <property type="project" value="UniProtKB-KW"/>
</dbReference>
<proteinExistence type="predicted"/>
<evidence type="ECO:0000313" key="2">
    <source>
        <dbReference type="Proteomes" id="UP001231109"/>
    </source>
</evidence>
<keyword evidence="1" id="KW-0413">Isomerase</keyword>
<dbReference type="EMBL" id="JAPJDZ010000005">
    <property type="protein sequence ID" value="MDP5135053.1"/>
    <property type="molecule type" value="Genomic_DNA"/>
</dbReference>
<evidence type="ECO:0000313" key="1">
    <source>
        <dbReference type="EMBL" id="MDP5135053.1"/>
    </source>
</evidence>